<evidence type="ECO:0000259" key="1">
    <source>
        <dbReference type="Pfam" id="PF17194"/>
    </source>
</evidence>
<evidence type="ECO:0000313" key="3">
    <source>
        <dbReference type="Proteomes" id="UP000632828"/>
    </source>
</evidence>
<dbReference type="AlphaFoldDB" id="A0A8J6QQL7"/>
<proteinExistence type="predicted"/>
<protein>
    <submittedName>
        <fullName evidence="2">Type IV toxin-antitoxin system AbiEi family antitoxin domain-containing protein</fullName>
    </submittedName>
</protein>
<reference evidence="2" key="1">
    <citation type="submission" date="2020-09" db="EMBL/GenBank/DDBJ databases">
        <title>Pelobacter alkaliphilus sp. nov., a novel anaerobic arsenate-reducing bacterium from terrestrial mud volcano.</title>
        <authorList>
            <person name="Khomyakova M.A."/>
            <person name="Merkel A.Y."/>
            <person name="Slobodkin A.I."/>
        </authorList>
    </citation>
    <scope>NUCLEOTIDE SEQUENCE</scope>
    <source>
        <strain evidence="2">M08fum</strain>
    </source>
</reference>
<evidence type="ECO:0000313" key="2">
    <source>
        <dbReference type="EMBL" id="MBD1399985.1"/>
    </source>
</evidence>
<name>A0A8J6QQL7_9BACT</name>
<dbReference type="EMBL" id="JACWUN010000004">
    <property type="protein sequence ID" value="MBD1399985.1"/>
    <property type="molecule type" value="Genomic_DNA"/>
</dbReference>
<keyword evidence="3" id="KW-1185">Reference proteome</keyword>
<organism evidence="2 3">
    <name type="scientific">Pelovirga terrestris</name>
    <dbReference type="NCBI Taxonomy" id="2771352"/>
    <lineage>
        <taxon>Bacteria</taxon>
        <taxon>Pseudomonadati</taxon>
        <taxon>Thermodesulfobacteriota</taxon>
        <taxon>Desulfuromonadia</taxon>
        <taxon>Geobacterales</taxon>
        <taxon>Geobacteraceae</taxon>
        <taxon>Pelovirga</taxon>
    </lineage>
</organism>
<gene>
    <name evidence="2" type="ORF">ICT70_04800</name>
</gene>
<accession>A0A8J6QQL7</accession>
<dbReference type="InterPro" id="IPR021561">
    <property type="entry name" value="AbiEi_3"/>
</dbReference>
<dbReference type="Pfam" id="PF11459">
    <property type="entry name" value="AbiEi_3"/>
    <property type="match status" value="1"/>
</dbReference>
<dbReference type="RefSeq" id="WP_191154257.1">
    <property type="nucleotide sequence ID" value="NZ_JACWUN010000004.1"/>
</dbReference>
<dbReference type="Pfam" id="PF17194">
    <property type="entry name" value="AbiEi_3_N"/>
    <property type="match status" value="1"/>
</dbReference>
<comment type="caution">
    <text evidence="2">The sequence shown here is derived from an EMBL/GenBank/DDBJ whole genome shotgun (WGS) entry which is preliminary data.</text>
</comment>
<feature type="domain" description="Transcriptional regulator AbiEi antitoxin N-terminal" evidence="1">
    <location>
        <begin position="13"/>
        <end position="98"/>
    </location>
</feature>
<sequence>MMSNDALHSSEILKKALFSLPQGMAVSSSHLKGFGVSRQLAHHYVQKGWLTQLGSGYYLRAGDKLTKTGAVSSLQANGVKVHIGGKSALAFKGFNHYLGIGGETLTLYGHGTRKLPEWFQEQFRASLSNSVLFDEQDSLAERPCVSRLDNDPNAPFVSEPERAVLELLDFVPKQQTLEEAKQIMEGLYSLRSKKMQELLKACKKIKVKRLFWNVAEELKLPVLKKIDLADIDFGSMSDYTLQGEKTLVLRNPHG</sequence>
<dbReference type="InterPro" id="IPR033455">
    <property type="entry name" value="AbiEi_3_N"/>
</dbReference>
<dbReference type="Proteomes" id="UP000632828">
    <property type="component" value="Unassembled WGS sequence"/>
</dbReference>